<evidence type="ECO:0000256" key="1">
    <source>
        <dbReference type="SAM" id="MobiDB-lite"/>
    </source>
</evidence>
<evidence type="ECO:0000313" key="3">
    <source>
        <dbReference type="WBParaSite" id="jg20297"/>
    </source>
</evidence>
<accession>A0A915DIG7</accession>
<reference evidence="3" key="1">
    <citation type="submission" date="2022-11" db="UniProtKB">
        <authorList>
            <consortium name="WormBaseParasite"/>
        </authorList>
    </citation>
    <scope>IDENTIFICATION</scope>
</reference>
<sequence>MSFNAANEVALSKASGSRWQFKQTSMVTQMDFYGISGGFRWTSTASLVDSGGLLRHLCGLSELNVISGVCFSDSGGRLRHLRWNTTASQVDFYRISSGLLRHLKCSSTASQGGFHSDQKKTSGTSGGVQRHREWTFLAIQRLRRLGISSGVLRHLKWTSLATQMDFYGISSLVLRYLKLSSIATQLDICGISVGVLRHLKLSSAASQVDSVTSQVQFYFDSGGFMWHLKRTPEVFKVDCFGISGERLQHLTQSSFSTRGTFVASQVVIFADSYRLLWHLWWSEMAFYEISDALLQHA</sequence>
<evidence type="ECO:0000313" key="2">
    <source>
        <dbReference type="Proteomes" id="UP000887574"/>
    </source>
</evidence>
<organism evidence="2 3">
    <name type="scientific">Ditylenchus dipsaci</name>
    <dbReference type="NCBI Taxonomy" id="166011"/>
    <lineage>
        <taxon>Eukaryota</taxon>
        <taxon>Metazoa</taxon>
        <taxon>Ecdysozoa</taxon>
        <taxon>Nematoda</taxon>
        <taxon>Chromadorea</taxon>
        <taxon>Rhabditida</taxon>
        <taxon>Tylenchina</taxon>
        <taxon>Tylenchomorpha</taxon>
        <taxon>Sphaerularioidea</taxon>
        <taxon>Anguinidae</taxon>
        <taxon>Anguininae</taxon>
        <taxon>Ditylenchus</taxon>
    </lineage>
</organism>
<name>A0A915DIG7_9BILA</name>
<protein>
    <submittedName>
        <fullName evidence="3">Uncharacterized protein</fullName>
    </submittedName>
</protein>
<keyword evidence="2" id="KW-1185">Reference proteome</keyword>
<feature type="region of interest" description="Disordered" evidence="1">
    <location>
        <begin position="108"/>
        <end position="127"/>
    </location>
</feature>
<proteinExistence type="predicted"/>
<dbReference type="AlphaFoldDB" id="A0A915DIG7"/>
<dbReference type="WBParaSite" id="jg20297">
    <property type="protein sequence ID" value="jg20297"/>
    <property type="gene ID" value="jg20297"/>
</dbReference>
<dbReference type="Proteomes" id="UP000887574">
    <property type="component" value="Unplaced"/>
</dbReference>